<dbReference type="InterPro" id="IPR020846">
    <property type="entry name" value="MFS_dom"/>
</dbReference>
<sequence>MAGPKRENAVSEISPSDSEETSAQEDIFDPESQSGHTTLLPGPDRGRRETQSKEIVISWNGPDDPEHPLNWAKHKKWVATILVSCFTFISPFSSTMVTPALGEIGSEWGIPDSSFTETLIMSIFLLGYAQGPFVLAPLSEIYGRVEVLQYANLIYLAFNTACGFAQSKHQMLAFRFLSGVGGSAPQALCNGVLADVWRKEERGLGLAIYGMLTFISPCVAPIVGGFMSEAISWRWIFWVTSMFDVVVQVAAFLFLNETYAPRILGKKAAKLRKKRGTQNIRTEYDNPDKTFGSIMRRRLILPFIMFFTHPAVQAPSLYRAFLYGVQYLVLATFSWVWTEMYNVDAGISSLHYLALCIGFIIGLQISHPLMDGVSFILPPNRRPDMETLTRLELYARCKTLYNDEEGKPEWRTPPMLLGGLLTPVGLLIYGWGAEYRLHWAVLDVGVALLGCGLIIAFQASQAYITDAYGASHAASASAVGAFTRTMCGFSFPLFAHRMYDALGLGWGNTLLALLTLGLAVPSPVLLWFYGHKIREWSRTGL</sequence>
<accession>A0A4Q4SZQ2</accession>
<evidence type="ECO:0000313" key="8">
    <source>
        <dbReference type="EMBL" id="RYO90446.1"/>
    </source>
</evidence>
<feature type="compositionally biased region" description="Acidic residues" evidence="5">
    <location>
        <begin position="17"/>
        <end position="29"/>
    </location>
</feature>
<dbReference type="GO" id="GO:0016020">
    <property type="term" value="C:membrane"/>
    <property type="evidence" value="ECO:0007669"/>
    <property type="project" value="UniProtKB-SubCell"/>
</dbReference>
<evidence type="ECO:0000259" key="7">
    <source>
        <dbReference type="PROSITE" id="PS50850"/>
    </source>
</evidence>
<feature type="transmembrane region" description="Helical" evidence="6">
    <location>
        <begin position="415"/>
        <end position="432"/>
    </location>
</feature>
<dbReference type="Pfam" id="PF07690">
    <property type="entry name" value="MFS_1"/>
    <property type="match status" value="1"/>
</dbReference>
<feature type="transmembrane region" description="Helical" evidence="6">
    <location>
        <begin position="320"/>
        <end position="338"/>
    </location>
</feature>
<feature type="transmembrane region" description="Helical" evidence="6">
    <location>
        <begin position="350"/>
        <end position="370"/>
    </location>
</feature>
<evidence type="ECO:0000256" key="3">
    <source>
        <dbReference type="ARBA" id="ARBA00022989"/>
    </source>
</evidence>
<dbReference type="PROSITE" id="PS50850">
    <property type="entry name" value="MFS"/>
    <property type="match status" value="1"/>
</dbReference>
<keyword evidence="2 6" id="KW-0812">Transmembrane</keyword>
<organism evidence="8 9">
    <name type="scientific">Monosporascus ibericus</name>
    <dbReference type="NCBI Taxonomy" id="155417"/>
    <lineage>
        <taxon>Eukaryota</taxon>
        <taxon>Fungi</taxon>
        <taxon>Dikarya</taxon>
        <taxon>Ascomycota</taxon>
        <taxon>Pezizomycotina</taxon>
        <taxon>Sordariomycetes</taxon>
        <taxon>Xylariomycetidae</taxon>
        <taxon>Xylariales</taxon>
        <taxon>Xylariales incertae sedis</taxon>
        <taxon>Monosporascus</taxon>
    </lineage>
</organism>
<dbReference type="Gene3D" id="1.20.1250.20">
    <property type="entry name" value="MFS general substrate transporter like domains"/>
    <property type="match status" value="1"/>
</dbReference>
<feature type="transmembrane region" description="Helical" evidence="6">
    <location>
        <begin position="77"/>
        <end position="98"/>
    </location>
</feature>
<feature type="domain" description="Major facilitator superfamily (MFS) profile" evidence="7">
    <location>
        <begin position="79"/>
        <end position="534"/>
    </location>
</feature>
<dbReference type="SUPFAM" id="SSF103473">
    <property type="entry name" value="MFS general substrate transporter"/>
    <property type="match status" value="1"/>
</dbReference>
<evidence type="ECO:0000256" key="1">
    <source>
        <dbReference type="ARBA" id="ARBA00004141"/>
    </source>
</evidence>
<dbReference type="InterPro" id="IPR036259">
    <property type="entry name" value="MFS_trans_sf"/>
</dbReference>
<proteinExistence type="predicted"/>
<dbReference type="PANTHER" id="PTHR23502">
    <property type="entry name" value="MAJOR FACILITATOR SUPERFAMILY"/>
    <property type="match status" value="1"/>
</dbReference>
<feature type="transmembrane region" description="Helical" evidence="6">
    <location>
        <begin position="118"/>
        <end position="135"/>
    </location>
</feature>
<feature type="transmembrane region" description="Helical" evidence="6">
    <location>
        <begin position="172"/>
        <end position="194"/>
    </location>
</feature>
<dbReference type="AlphaFoldDB" id="A0A4Q4SZQ2"/>
<feature type="transmembrane region" description="Helical" evidence="6">
    <location>
        <begin position="439"/>
        <end position="459"/>
    </location>
</feature>
<dbReference type="OrthoDB" id="6770063at2759"/>
<feature type="transmembrane region" description="Helical" evidence="6">
    <location>
        <begin position="235"/>
        <end position="255"/>
    </location>
</feature>
<keyword evidence="3 6" id="KW-1133">Transmembrane helix</keyword>
<name>A0A4Q4SZQ2_9PEZI</name>
<dbReference type="InterPro" id="IPR011701">
    <property type="entry name" value="MFS"/>
</dbReference>
<dbReference type="PANTHER" id="PTHR23502:SF60">
    <property type="entry name" value="MAJOR FACILITATOR SUPERFAMILY (MFS) PROFILE DOMAIN-CONTAINING PROTEIN-RELATED"/>
    <property type="match status" value="1"/>
</dbReference>
<comment type="subcellular location">
    <subcellularLocation>
        <location evidence="1">Membrane</location>
        <topology evidence="1">Multi-pass membrane protein</topology>
    </subcellularLocation>
</comment>
<reference evidence="8 9" key="1">
    <citation type="submission" date="2018-06" db="EMBL/GenBank/DDBJ databases">
        <title>Complete Genomes of Monosporascus.</title>
        <authorList>
            <person name="Robinson A.J."/>
            <person name="Natvig D.O."/>
        </authorList>
    </citation>
    <scope>NUCLEOTIDE SEQUENCE [LARGE SCALE GENOMIC DNA]</scope>
    <source>
        <strain evidence="8 9">CBS 110550</strain>
    </source>
</reference>
<evidence type="ECO:0000313" key="9">
    <source>
        <dbReference type="Proteomes" id="UP000293360"/>
    </source>
</evidence>
<keyword evidence="4 6" id="KW-0472">Membrane</keyword>
<dbReference type="EMBL" id="QJNU01000661">
    <property type="protein sequence ID" value="RYO90446.1"/>
    <property type="molecule type" value="Genomic_DNA"/>
</dbReference>
<dbReference type="FunFam" id="1.20.1250.20:FF:000011">
    <property type="entry name" value="MFS multidrug transporter, putative"/>
    <property type="match status" value="1"/>
</dbReference>
<evidence type="ECO:0000256" key="2">
    <source>
        <dbReference type="ARBA" id="ARBA00022692"/>
    </source>
</evidence>
<evidence type="ECO:0000256" key="4">
    <source>
        <dbReference type="ARBA" id="ARBA00023136"/>
    </source>
</evidence>
<evidence type="ECO:0000256" key="6">
    <source>
        <dbReference type="SAM" id="Phobius"/>
    </source>
</evidence>
<protein>
    <recommendedName>
        <fullName evidence="7">Major facilitator superfamily (MFS) profile domain-containing protein</fullName>
    </recommendedName>
</protein>
<gene>
    <name evidence="8" type="ORF">DL764_008452</name>
</gene>
<feature type="transmembrane region" description="Helical" evidence="6">
    <location>
        <begin position="206"/>
        <end position="223"/>
    </location>
</feature>
<comment type="caution">
    <text evidence="8">The sequence shown here is derived from an EMBL/GenBank/DDBJ whole genome shotgun (WGS) entry which is preliminary data.</text>
</comment>
<evidence type="ECO:0000256" key="5">
    <source>
        <dbReference type="SAM" id="MobiDB-lite"/>
    </source>
</evidence>
<dbReference type="Proteomes" id="UP000293360">
    <property type="component" value="Unassembled WGS sequence"/>
</dbReference>
<dbReference type="STRING" id="155417.A0A4Q4SZQ2"/>
<dbReference type="GO" id="GO:0022857">
    <property type="term" value="F:transmembrane transporter activity"/>
    <property type="evidence" value="ECO:0007669"/>
    <property type="project" value="InterPro"/>
</dbReference>
<feature type="region of interest" description="Disordered" evidence="5">
    <location>
        <begin position="1"/>
        <end position="51"/>
    </location>
</feature>
<keyword evidence="9" id="KW-1185">Reference proteome</keyword>
<feature type="transmembrane region" description="Helical" evidence="6">
    <location>
        <begin position="510"/>
        <end position="529"/>
    </location>
</feature>